<dbReference type="EMBL" id="JAJEPV010000075">
    <property type="protein sequence ID" value="MCC2121337.1"/>
    <property type="molecule type" value="Genomic_DNA"/>
</dbReference>
<evidence type="ECO:0000313" key="2">
    <source>
        <dbReference type="Proteomes" id="UP001197795"/>
    </source>
</evidence>
<reference evidence="1 2" key="1">
    <citation type="submission" date="2021-10" db="EMBL/GenBank/DDBJ databases">
        <title>Anaerobic single-cell dispensing facilitates the cultivation of human gut bacteria.</title>
        <authorList>
            <person name="Afrizal A."/>
        </authorList>
    </citation>
    <scope>NUCLEOTIDE SEQUENCE [LARGE SCALE GENOMIC DNA]</scope>
    <source>
        <strain evidence="1 2">CLA-AA-H273</strain>
    </source>
</reference>
<dbReference type="RefSeq" id="WP_178016151.1">
    <property type="nucleotide sequence ID" value="NZ_JAJEPV010000075.1"/>
</dbReference>
<dbReference type="AlphaFoldDB" id="A0AAE3D939"/>
<protein>
    <submittedName>
        <fullName evidence="1">Uncharacterized protein</fullName>
    </submittedName>
</protein>
<dbReference type="Proteomes" id="UP001197795">
    <property type="component" value="Unassembled WGS sequence"/>
</dbReference>
<sequence length="163" mass="18992">MLVAIIIRQVLEDSILGMGTIKNSWMQLSNPENKIHEEVVKVEISSEGLKALKDEEKIAFLQESLQTAGSLHRIEQGSDIRLKYGYVSAGELMKEKAPEEYEKYSFLLTKGFERNDENILLDATRYMLDWQSEFEKDAPIFQNYQKFRDDWDAILKSYGFVKR</sequence>
<comment type="caution">
    <text evidence="1">The sequence shown here is derived from an EMBL/GenBank/DDBJ whole genome shotgun (WGS) entry which is preliminary data.</text>
</comment>
<gene>
    <name evidence="1" type="ORF">LKD75_17420</name>
</gene>
<accession>A0AAE3D939</accession>
<organism evidence="1 2">
    <name type="scientific">Waltera acetigignens</name>
    <dbReference type="NCBI Taxonomy" id="2981769"/>
    <lineage>
        <taxon>Bacteria</taxon>
        <taxon>Bacillati</taxon>
        <taxon>Bacillota</taxon>
        <taxon>Clostridia</taxon>
        <taxon>Lachnospirales</taxon>
        <taxon>Lachnospiraceae</taxon>
        <taxon>Waltera</taxon>
    </lineage>
</organism>
<evidence type="ECO:0000313" key="1">
    <source>
        <dbReference type="EMBL" id="MCC2121337.1"/>
    </source>
</evidence>
<name>A0AAE3D939_9FIRM</name>
<proteinExistence type="predicted"/>
<keyword evidence="2" id="KW-1185">Reference proteome</keyword>